<sequence>MSAAPERVRHWVYLQRMMGAVQSPDGSVHGAGLFWVPLPASGQGTMTAVRWEGQRQTRSGPDGMTVHRIRLGLRVAKAQVNVELVCARPSLSVRVRAPERMRPALEAAAEPLAAALAATGWRLDSWRVLDLEEERDGEKASGGASV</sequence>
<protein>
    <recommendedName>
        <fullName evidence="3">Hook-length control protein FliK</fullName>
    </recommendedName>
</protein>
<keyword evidence="2" id="KW-1185">Reference proteome</keyword>
<proteinExistence type="predicted"/>
<dbReference type="EMBL" id="FPBV01000007">
    <property type="protein sequence ID" value="SFU74792.1"/>
    <property type="molecule type" value="Genomic_DNA"/>
</dbReference>
<evidence type="ECO:0000313" key="2">
    <source>
        <dbReference type="Proteomes" id="UP000183508"/>
    </source>
</evidence>
<reference evidence="2" key="1">
    <citation type="submission" date="2016-10" db="EMBL/GenBank/DDBJ databases">
        <authorList>
            <person name="Varghese N."/>
        </authorList>
    </citation>
    <scope>NUCLEOTIDE SEQUENCE [LARGE SCALE GENOMIC DNA]</scope>
    <source>
        <strain evidence="2">DSM 17980</strain>
    </source>
</reference>
<evidence type="ECO:0008006" key="3">
    <source>
        <dbReference type="Google" id="ProtNLM"/>
    </source>
</evidence>
<dbReference type="Proteomes" id="UP000183508">
    <property type="component" value="Unassembled WGS sequence"/>
</dbReference>
<name>A0A1I7IPG7_9BACL</name>
<evidence type="ECO:0000313" key="1">
    <source>
        <dbReference type="EMBL" id="SFU74792.1"/>
    </source>
</evidence>
<accession>A0A1I7IPG7</accession>
<gene>
    <name evidence="1" type="ORF">SAMN05421543_10718</name>
</gene>
<organism evidence="1 2">
    <name type="scientific">Alicyclobacillus macrosporangiidus</name>
    <dbReference type="NCBI Taxonomy" id="392015"/>
    <lineage>
        <taxon>Bacteria</taxon>
        <taxon>Bacillati</taxon>
        <taxon>Bacillota</taxon>
        <taxon>Bacilli</taxon>
        <taxon>Bacillales</taxon>
        <taxon>Alicyclobacillaceae</taxon>
        <taxon>Alicyclobacillus</taxon>
    </lineage>
</organism>
<dbReference type="STRING" id="392015.SAMN05421543_10718"/>
<dbReference type="AlphaFoldDB" id="A0A1I7IPG7"/>